<evidence type="ECO:0000313" key="11">
    <source>
        <dbReference type="Proteomes" id="UP000002866"/>
    </source>
</evidence>
<evidence type="ECO:0000256" key="6">
    <source>
        <dbReference type="SAM" id="Coils"/>
    </source>
</evidence>
<dbReference type="InterPro" id="IPR008532">
    <property type="entry name" value="NFACT_RNA-bd"/>
</dbReference>
<dbReference type="GO" id="GO:0000049">
    <property type="term" value="F:tRNA binding"/>
    <property type="evidence" value="ECO:0007669"/>
    <property type="project" value="EnsemblFungi"/>
</dbReference>
<name>I2H0H5_HENB6</name>
<dbReference type="GO" id="GO:0010494">
    <property type="term" value="C:cytoplasmic stress granule"/>
    <property type="evidence" value="ECO:0007669"/>
    <property type="project" value="EnsemblFungi"/>
</dbReference>
<comment type="subcellular location">
    <subcellularLocation>
        <location evidence="1">Cytoplasm</location>
    </subcellularLocation>
</comment>
<feature type="compositionally biased region" description="Acidic residues" evidence="7">
    <location>
        <begin position="728"/>
        <end position="740"/>
    </location>
</feature>
<dbReference type="KEGG" id="tbl:TBLA_0C00610"/>
<dbReference type="AlphaFoldDB" id="I2H0H5"/>
<proteinExistence type="inferred from homology"/>
<dbReference type="STRING" id="1071380.I2H0H5"/>
<evidence type="ECO:0000259" key="8">
    <source>
        <dbReference type="Pfam" id="PF05670"/>
    </source>
</evidence>
<dbReference type="FunFam" id="2.30.310.10:FF:000003">
    <property type="entry name" value="Zinc knuckle domain containing protein"/>
    <property type="match status" value="1"/>
</dbReference>
<dbReference type="GO" id="GO:0043023">
    <property type="term" value="F:ribosomal large subunit binding"/>
    <property type="evidence" value="ECO:0007669"/>
    <property type="project" value="EnsemblFungi"/>
</dbReference>
<dbReference type="OMA" id="MFLEFFA"/>
<dbReference type="InterPro" id="IPR051608">
    <property type="entry name" value="RQC_Subunit_NEMF"/>
</dbReference>
<dbReference type="PANTHER" id="PTHR15239">
    <property type="entry name" value="NUCLEAR EXPORT MEDIATOR FACTOR NEMF"/>
    <property type="match status" value="1"/>
</dbReference>
<feature type="domain" description="NFACT protein C-terminal" evidence="9">
    <location>
        <begin position="918"/>
        <end position="1018"/>
    </location>
</feature>
<dbReference type="Pfam" id="PF11923">
    <property type="entry name" value="NFACT-C"/>
    <property type="match status" value="1"/>
</dbReference>
<dbReference type="InterPro" id="IPR021846">
    <property type="entry name" value="NFACT-C"/>
</dbReference>
<reference evidence="10 11" key="1">
    <citation type="journal article" date="2011" name="Proc. Natl. Acad. Sci. U.S.A.">
        <title>Evolutionary erosion of yeast sex chromosomes by mating-type switching accidents.</title>
        <authorList>
            <person name="Gordon J.L."/>
            <person name="Armisen D."/>
            <person name="Proux-Wera E."/>
            <person name="Oheigeartaigh S.S."/>
            <person name="Byrne K.P."/>
            <person name="Wolfe K.H."/>
        </authorList>
    </citation>
    <scope>NUCLEOTIDE SEQUENCE [LARGE SCALE GENOMIC DNA]</scope>
    <source>
        <strain evidence="11">ATCC 34711 / CBS 6284 / DSM 70876 / NBRC 10599 / NRRL Y-10934 / UCD 77-7</strain>
    </source>
</reference>
<feature type="domain" description="NFACT RNA-binding" evidence="8">
    <location>
        <begin position="592"/>
        <end position="701"/>
    </location>
</feature>
<organism evidence="10 11">
    <name type="scientific">Henningerozyma blattae (strain ATCC 34711 / CBS 6284 / DSM 70876 / NBRC 10599 / NRRL Y-10934 / UCD 77-7)</name>
    <name type="common">Yeast</name>
    <name type="synonym">Tetrapisispora blattae</name>
    <dbReference type="NCBI Taxonomy" id="1071380"/>
    <lineage>
        <taxon>Eukaryota</taxon>
        <taxon>Fungi</taxon>
        <taxon>Dikarya</taxon>
        <taxon>Ascomycota</taxon>
        <taxon>Saccharomycotina</taxon>
        <taxon>Saccharomycetes</taxon>
        <taxon>Saccharomycetales</taxon>
        <taxon>Saccharomycetaceae</taxon>
        <taxon>Henningerozyma</taxon>
    </lineage>
</organism>
<evidence type="ECO:0000256" key="2">
    <source>
        <dbReference type="ARBA" id="ARBA00008318"/>
    </source>
</evidence>
<dbReference type="OrthoDB" id="207084at2759"/>
<evidence type="ECO:0000256" key="1">
    <source>
        <dbReference type="ARBA" id="ARBA00004496"/>
    </source>
</evidence>
<gene>
    <name evidence="10" type="primary">TBLA0C00610</name>
    <name evidence="10" type="ORF">TBLA_0C00610</name>
</gene>
<dbReference type="GO" id="GO:0140708">
    <property type="term" value="P:CAT tailing"/>
    <property type="evidence" value="ECO:0007669"/>
    <property type="project" value="EnsemblFungi"/>
</dbReference>
<evidence type="ECO:0000259" key="9">
    <source>
        <dbReference type="Pfam" id="PF11923"/>
    </source>
</evidence>
<accession>I2H0H5</accession>
<dbReference type="Pfam" id="PF05833">
    <property type="entry name" value="NFACT_N"/>
    <property type="match status" value="1"/>
</dbReference>
<dbReference type="RefSeq" id="XP_004179396.1">
    <property type="nucleotide sequence ID" value="XM_004179348.1"/>
</dbReference>
<dbReference type="GO" id="GO:0022626">
    <property type="term" value="C:cytosolic ribosome"/>
    <property type="evidence" value="ECO:0007669"/>
    <property type="project" value="EnsemblFungi"/>
</dbReference>
<evidence type="ECO:0000256" key="7">
    <source>
        <dbReference type="SAM" id="MobiDB-lite"/>
    </source>
</evidence>
<dbReference type="InParanoid" id="I2H0H5"/>
<keyword evidence="11" id="KW-1185">Reference proteome</keyword>
<feature type="region of interest" description="Disordered" evidence="7">
    <location>
        <begin position="725"/>
        <end position="749"/>
    </location>
</feature>
<dbReference type="HOGENOM" id="CLU_003612_1_1_1"/>
<dbReference type="EMBL" id="HE806318">
    <property type="protein sequence ID" value="CCH59877.1"/>
    <property type="molecule type" value="Genomic_DNA"/>
</dbReference>
<dbReference type="eggNOG" id="KOG2030">
    <property type="taxonomic scope" value="Eukaryota"/>
</dbReference>
<keyword evidence="4 6" id="KW-0175">Coiled coil</keyword>
<dbReference type="Proteomes" id="UP000002866">
    <property type="component" value="Chromosome 3"/>
</dbReference>
<evidence type="ECO:0000313" key="10">
    <source>
        <dbReference type="EMBL" id="CCH59877.1"/>
    </source>
</evidence>
<feature type="region of interest" description="Disordered" evidence="7">
    <location>
        <begin position="787"/>
        <end position="818"/>
    </location>
</feature>
<dbReference type="Gene3D" id="2.30.310.10">
    <property type="entry name" value="ibrinogen binding protein from staphylococcus aureus domain"/>
    <property type="match status" value="1"/>
</dbReference>
<evidence type="ECO:0000256" key="4">
    <source>
        <dbReference type="ARBA" id="ARBA00023054"/>
    </source>
</evidence>
<feature type="coiled-coil region" evidence="6">
    <location>
        <begin position="832"/>
        <end position="895"/>
    </location>
</feature>
<dbReference type="FunCoup" id="I2H0H5">
    <property type="interactions" value="1063"/>
</dbReference>
<dbReference type="GO" id="GO:1904678">
    <property type="term" value="F:alpha-aminoacyl-tRNA binding"/>
    <property type="evidence" value="ECO:0007669"/>
    <property type="project" value="EnsemblFungi"/>
</dbReference>
<evidence type="ECO:0000256" key="5">
    <source>
        <dbReference type="ARBA" id="ARBA00070414"/>
    </source>
</evidence>
<comment type="similarity">
    <text evidence="2">Belongs to the NEMF family.</text>
</comment>
<evidence type="ECO:0000256" key="3">
    <source>
        <dbReference type="ARBA" id="ARBA00022490"/>
    </source>
</evidence>
<dbReference type="GeneID" id="14494846"/>
<dbReference type="GO" id="GO:0043043">
    <property type="term" value="P:peptide biosynthetic process"/>
    <property type="evidence" value="ECO:0007669"/>
    <property type="project" value="EnsemblFungi"/>
</dbReference>
<dbReference type="GO" id="GO:1990112">
    <property type="term" value="C:RQC complex"/>
    <property type="evidence" value="ECO:0007669"/>
    <property type="project" value="EnsemblFungi"/>
</dbReference>
<sequence>MKQRITSLDLELLSRELRLKLEGYRLTNIYNIADTKRQFLLKFNKPDSKLNVVVDCGLRIHLTDFTRHIPQFPSDFVIKLRKHLKSKRLTKLRQVPGDRIIVLQFAEGLFYLVLEFFSAGNVILLDENKTILSLQRVVKEHENKVGQDYEMFDDSIFFDTASENLANSEFKQYDYQMLETWFHEEAKKLQNQTTLSSVPLNNGKKLKVFSIHKLLLTKEPHLSSDLLQKHLKIANINPSLPCLEFLDKITTVLDVIKNTENEYHNLLNTNNKRGYIVAKKNPNYVIGRDADDLEYVYETFNPFEPFIDETHRTNSKIIIVDGPYNLTLDKFFTTIESSKYALKIQTQEEQAKKKIEDAHLENKKRIDALINVQTSNEQKGYAIIANTELIETTKYAVQGLVDQQMDWNTIEKLIKNEQVRGNEVAENIILPLNLKENTINMILPLKSETSSIENSSSEEQDEYCSESDNEPANENTSDEESDISVEQDVSDFVEVTTIGNSPLISKKSKHKRLQNNENSIIVSIDLSLSAYANASRYFDTKKKTAEKQKRVEENAEKAMKNIEQGIETSLQRKLKESHEVLKKIRKPYFFEKYHWFISSEKILVLMGKSSTETDQIYSKYIEDDDIYMSNSFDTQVWIKNPEKIEISPNTLMQAGVFCMSSSEAWSKKIASSPWWCKAKNVSKFDKEGNTCLEPGKFILKNENEKHSLPPAQLVMGIGLLWKVKTDKDSEESDTDEGPGEDGEHEKAEARRYAEDGDNAYHESTSMLNNDLNRLTIASADDTNSIVKGKYQRNIDNSEENSAPESRNKDILNDENGTITTENGESIYYTNIIENMNRNVRGKKGKLKKMKKKYSHQDESERLLKLQALGTLQGIQKRQKQEQEELERQHAREYKKEMSNKQKQMQTLKFIQNEKVRVNYDKFKNELKPTLDINDTVVDIVPIFAPWPSLLKYKYKVKIQPGSSKKTKTVNEILRHFVSREVDSNCSNKELGWPSEYELIKGIKDQDIIPLLCVDKLKASIPGQVTKDKNTTQKGGKTKRKQEKISLFIFIAFF</sequence>
<dbReference type="PANTHER" id="PTHR15239:SF6">
    <property type="entry name" value="RIBOSOME QUALITY CONTROL COMPLEX SUBUNIT NEMF"/>
    <property type="match status" value="1"/>
</dbReference>
<protein>
    <recommendedName>
        <fullName evidence="5">Ribosome quality control complex subunit 2</fullName>
    </recommendedName>
</protein>
<feature type="compositionally biased region" description="Acidic residues" evidence="7">
    <location>
        <begin position="456"/>
        <end position="485"/>
    </location>
</feature>
<keyword evidence="3" id="KW-0963">Cytoplasm</keyword>
<dbReference type="Pfam" id="PF05670">
    <property type="entry name" value="NFACT-R_1"/>
    <property type="match status" value="1"/>
</dbReference>
<feature type="region of interest" description="Disordered" evidence="7">
    <location>
        <begin position="449"/>
        <end position="485"/>
    </location>
</feature>